<dbReference type="Proteomes" id="UP000199532">
    <property type="component" value="Unassembled WGS sequence"/>
</dbReference>
<dbReference type="PANTHER" id="PTHR36848:SF2">
    <property type="entry name" value="SECRETED PROTEIN"/>
    <property type="match status" value="1"/>
</dbReference>
<evidence type="ECO:0008006" key="3">
    <source>
        <dbReference type="Google" id="ProtNLM"/>
    </source>
</evidence>
<dbReference type="NCBIfam" id="NF045579">
    <property type="entry name" value="rhamnoside_JR"/>
    <property type="match status" value="1"/>
</dbReference>
<organism evidence="1 2">
    <name type="scientific">Dyadobacter koreensis</name>
    <dbReference type="NCBI Taxonomy" id="408657"/>
    <lineage>
        <taxon>Bacteria</taxon>
        <taxon>Pseudomonadati</taxon>
        <taxon>Bacteroidota</taxon>
        <taxon>Cytophagia</taxon>
        <taxon>Cytophagales</taxon>
        <taxon>Spirosomataceae</taxon>
        <taxon>Dyadobacter</taxon>
    </lineage>
</organism>
<dbReference type="Gene3D" id="2.60.120.260">
    <property type="entry name" value="Galactose-binding domain-like"/>
    <property type="match status" value="1"/>
</dbReference>
<accession>A0A1H6ZKB5</accession>
<evidence type="ECO:0000313" key="1">
    <source>
        <dbReference type="EMBL" id="SEJ53821.1"/>
    </source>
</evidence>
<dbReference type="Pfam" id="PF17132">
    <property type="entry name" value="Glyco_hydro_106"/>
    <property type="match status" value="2"/>
</dbReference>
<dbReference type="InterPro" id="IPR008979">
    <property type="entry name" value="Galactose-bd-like_sf"/>
</dbReference>
<dbReference type="InterPro" id="IPR053161">
    <property type="entry name" value="Ulvan_degrading_GH"/>
</dbReference>
<protein>
    <recommendedName>
        <fullName evidence="3">Alpha-L-rhamnosidase</fullName>
    </recommendedName>
</protein>
<dbReference type="STRING" id="408657.SAMN04487995_5151"/>
<dbReference type="SUPFAM" id="SSF49785">
    <property type="entry name" value="Galactose-binding domain-like"/>
    <property type="match status" value="1"/>
</dbReference>
<evidence type="ECO:0000313" key="2">
    <source>
        <dbReference type="Proteomes" id="UP000199532"/>
    </source>
</evidence>
<keyword evidence="2" id="KW-1185">Reference proteome</keyword>
<name>A0A1H6ZKB5_9BACT</name>
<dbReference type="PANTHER" id="PTHR36848">
    <property type="entry name" value="DNA-BINDING PROTEIN (PUTATIVE SECRETED PROTEIN)-RELATED"/>
    <property type="match status" value="1"/>
</dbReference>
<reference evidence="1 2" key="1">
    <citation type="submission" date="2016-10" db="EMBL/GenBank/DDBJ databases">
        <authorList>
            <person name="de Groot N.N."/>
        </authorList>
    </citation>
    <scope>NUCLEOTIDE SEQUENCE [LARGE SCALE GENOMIC DNA]</scope>
    <source>
        <strain evidence="1 2">DSM 19938</strain>
    </source>
</reference>
<proteinExistence type="predicted"/>
<dbReference type="AlphaFoldDB" id="A0A1H6ZKB5"/>
<dbReference type="EMBL" id="FNXY01000009">
    <property type="protein sequence ID" value="SEJ53821.1"/>
    <property type="molecule type" value="Genomic_DNA"/>
</dbReference>
<gene>
    <name evidence="1" type="ORF">SAMN04487995_5151</name>
</gene>
<sequence>MESLQEKTVLVMRSIAIFIILLFCLSSQAQTVSTSKPWTYWWWMGSAVTQEDITVQLEGFAKAGLGGVHIIPIYGVKGYENDFVPFLTDHWLKVMEHTVSEGKRLGLGVDMTTGTGWPFGGPNVTKQMAAKNISFKDGKWTILPTKQEVKRAAPGGEGLVFDPFHPTAMADYLVRFDSAFVHAKELPRAMYMDSYEAYGANWTDDFLKEFKKRRGYDLQNEPTLLTDTTGKSESVLVKIDYHQTLSELLRERYAHEWTKWSKEKGFLTRYQAHGSPGNLLDLYDEADIPETESFGTSRFAIPGLRIDSDYSIKQFGTPNPLAMKFASSAAHFSGKKLVSSETGTWLANHFKVSLSQVKPQIDELFTGGINHIFYHGTTYSPVKETYPGWLFYASTNFGPASHFAEHFSLLNQYVERCQKLLQESQPDNDILVYFPIHDLWSTPAKSGGGVHLLEVHHVDRWLLQLPFGQLTTKLWKEGYAFDYVSDRQLSRLSALKSGEVSSGKSTYKTIIVPPSKYMPDETLNELTRLARLGANIIFAEHLPTNVTGYHLNVPRQKEFLTKLNDLKAKNAGVIVSKDWLAALQKHGVVKEQWARQGLTFIRKKSADKSLYFITNLGDTFKEGWIHAGKLGMDIERYDPLTNESVPMSRRTEKGESQVFLKLLPGESCFLRSSVKKAESPFISKAEKQLVIDGAWNIEFLKGKPSLPASGKLIKAGSWVSLSDTARYFSGTARYSLDFDVTEELLSSNSIILDLGDVREVAAVKLNGKEIGTAWSIPFQLKLMPDILKEKGNKIEIEVTNLSANYMRLRDRQAPEWKKFYDINIVDITYKKFNADNWEPMPSGLLGPIRLLY</sequence>